<dbReference type="SUPFAM" id="SSF47986">
    <property type="entry name" value="DEATH domain"/>
    <property type="match status" value="1"/>
</dbReference>
<name>A0A315WAE5_GAMAF</name>
<dbReference type="Proteomes" id="UP000250572">
    <property type="component" value="Unassembled WGS sequence"/>
</dbReference>
<dbReference type="InterPro" id="IPR001875">
    <property type="entry name" value="DED_dom"/>
</dbReference>
<dbReference type="PANTHER" id="PTHR15077:SF10">
    <property type="entry name" value="FAS-ASSOCIATED DEATH DOMAIN PROTEIN"/>
    <property type="match status" value="1"/>
</dbReference>
<evidence type="ECO:0000313" key="5">
    <source>
        <dbReference type="Proteomes" id="UP000250572"/>
    </source>
</evidence>
<dbReference type="PROSITE" id="PS50168">
    <property type="entry name" value="DED"/>
    <property type="match status" value="1"/>
</dbReference>
<protein>
    <recommendedName>
        <fullName evidence="6">Death domain-containing protein</fullName>
    </recommendedName>
</protein>
<reference evidence="4 5" key="1">
    <citation type="journal article" date="2018" name="G3 (Bethesda)">
        <title>A High-Quality Reference Genome for the Invasive Mosquitofish Gambusia affinis Using a Chicago Library.</title>
        <authorList>
            <person name="Hoffberg S.L."/>
            <person name="Troendle N.J."/>
            <person name="Glenn T.C."/>
            <person name="Mahmud O."/>
            <person name="Louha S."/>
            <person name="Chalopin D."/>
            <person name="Bennetzen J.L."/>
            <person name="Mauricio R."/>
        </authorList>
    </citation>
    <scope>NUCLEOTIDE SEQUENCE [LARGE SCALE GENOMIC DNA]</scope>
    <source>
        <strain evidence="4">NE01/NJP1002.9</strain>
        <tissue evidence="4">Muscle</tissue>
    </source>
</reference>
<keyword evidence="5" id="KW-1185">Reference proteome</keyword>
<evidence type="ECO:0000259" key="2">
    <source>
        <dbReference type="PROSITE" id="PS50017"/>
    </source>
</evidence>
<dbReference type="InterPro" id="IPR000488">
    <property type="entry name" value="Death_dom"/>
</dbReference>
<dbReference type="FunFam" id="1.10.533.10:FF:000059">
    <property type="entry name" value="Fas-associated via death domain"/>
    <property type="match status" value="1"/>
</dbReference>
<evidence type="ECO:0000259" key="3">
    <source>
        <dbReference type="PROSITE" id="PS50168"/>
    </source>
</evidence>
<dbReference type="GO" id="GO:0031265">
    <property type="term" value="C:CD95 death-inducing signaling complex"/>
    <property type="evidence" value="ECO:0007669"/>
    <property type="project" value="TreeGrafter"/>
</dbReference>
<dbReference type="InterPro" id="IPR016729">
    <property type="entry name" value="FADD"/>
</dbReference>
<dbReference type="Pfam" id="PF00531">
    <property type="entry name" value="Death"/>
    <property type="match status" value="1"/>
</dbReference>
<feature type="domain" description="DED" evidence="3">
    <location>
        <begin position="47"/>
        <end position="125"/>
    </location>
</feature>
<evidence type="ECO:0000256" key="1">
    <source>
        <dbReference type="SAM" id="MobiDB-lite"/>
    </source>
</evidence>
<dbReference type="GO" id="GO:0089720">
    <property type="term" value="F:caspase binding"/>
    <property type="evidence" value="ECO:0007669"/>
    <property type="project" value="TreeGrafter"/>
</dbReference>
<dbReference type="AlphaFoldDB" id="A0A315WAE5"/>
<dbReference type="GO" id="GO:0097191">
    <property type="term" value="P:extrinsic apoptotic signaling pathway"/>
    <property type="evidence" value="ECO:0007669"/>
    <property type="project" value="TreeGrafter"/>
</dbReference>
<dbReference type="GO" id="GO:0042981">
    <property type="term" value="P:regulation of apoptotic process"/>
    <property type="evidence" value="ECO:0007669"/>
    <property type="project" value="InterPro"/>
</dbReference>
<proteinExistence type="predicted"/>
<dbReference type="InterPro" id="IPR011029">
    <property type="entry name" value="DEATH-like_dom_sf"/>
</dbReference>
<dbReference type="Gene3D" id="1.10.533.10">
    <property type="entry name" value="Death Domain, Fas"/>
    <property type="match status" value="2"/>
</dbReference>
<dbReference type="SMART" id="SM00005">
    <property type="entry name" value="DEATH"/>
    <property type="match status" value="1"/>
</dbReference>
<dbReference type="EMBL" id="NHOQ01000132">
    <property type="protein sequence ID" value="PWA32803.1"/>
    <property type="molecule type" value="Genomic_DNA"/>
</dbReference>
<comment type="caution">
    <text evidence="4">The sequence shown here is derived from an EMBL/GenBank/DDBJ whole genome shotgun (WGS) entry which is preliminary data.</text>
</comment>
<dbReference type="CDD" id="cd08336">
    <property type="entry name" value="DED_FADD"/>
    <property type="match status" value="1"/>
</dbReference>
<feature type="region of interest" description="Disordered" evidence="1">
    <location>
        <begin position="1"/>
        <end position="44"/>
    </location>
</feature>
<dbReference type="GO" id="GO:0005123">
    <property type="term" value="F:death receptor binding"/>
    <property type="evidence" value="ECO:0007669"/>
    <property type="project" value="TreeGrafter"/>
</dbReference>
<dbReference type="GO" id="GO:0045089">
    <property type="term" value="P:positive regulation of innate immune response"/>
    <property type="evidence" value="ECO:0007669"/>
    <property type="project" value="TreeGrafter"/>
</dbReference>
<gene>
    <name evidence="4" type="ORF">CCH79_00018043</name>
</gene>
<evidence type="ECO:0000313" key="4">
    <source>
        <dbReference type="EMBL" id="PWA32803.1"/>
    </source>
</evidence>
<dbReference type="STRING" id="33528.ENSGAFP00000004720"/>
<feature type="domain" description="Death" evidence="2">
    <location>
        <begin position="145"/>
        <end position="229"/>
    </location>
</feature>
<organism evidence="4 5">
    <name type="scientific">Gambusia affinis</name>
    <name type="common">Western mosquitofish</name>
    <name type="synonym">Heterandria affinis</name>
    <dbReference type="NCBI Taxonomy" id="33528"/>
    <lineage>
        <taxon>Eukaryota</taxon>
        <taxon>Metazoa</taxon>
        <taxon>Chordata</taxon>
        <taxon>Craniata</taxon>
        <taxon>Vertebrata</taxon>
        <taxon>Euteleostomi</taxon>
        <taxon>Actinopterygii</taxon>
        <taxon>Neopterygii</taxon>
        <taxon>Teleostei</taxon>
        <taxon>Neoteleostei</taxon>
        <taxon>Acanthomorphata</taxon>
        <taxon>Ovalentaria</taxon>
        <taxon>Atherinomorphae</taxon>
        <taxon>Cyprinodontiformes</taxon>
        <taxon>Poeciliidae</taxon>
        <taxon>Poeciliinae</taxon>
        <taxon>Gambusia</taxon>
    </lineage>
</organism>
<accession>A0A315WAE5</accession>
<dbReference type="PANTHER" id="PTHR15077">
    <property type="entry name" value="FAS-ASSOCIATING DEATH DOMAIN-CONTAINING PROTEIN FADD"/>
    <property type="match status" value="1"/>
</dbReference>
<dbReference type="SMART" id="SM00031">
    <property type="entry name" value="DED"/>
    <property type="match status" value="1"/>
</dbReference>
<dbReference type="Pfam" id="PF01335">
    <property type="entry name" value="DED"/>
    <property type="match status" value="1"/>
</dbReference>
<evidence type="ECO:0008006" key="6">
    <source>
        <dbReference type="Google" id="ProtNLM"/>
    </source>
</evidence>
<feature type="non-terminal residue" evidence="4">
    <location>
        <position position="1"/>
    </location>
</feature>
<dbReference type="PROSITE" id="PS50017">
    <property type="entry name" value="DEATH_DOMAIN"/>
    <property type="match status" value="1"/>
</dbReference>
<sequence length="238" mass="27191">LGVRRQKRLQLGEERPSLNLNLPPGGSEVRKRPPSGAPGGGDMSASSFNSVLLDISNKLKEENLEQLKFLVRDHIGKQKLERIKTGHQLFEILTEKGQLGKDKTDYLCQLLRQVQRDDLTEKLSNWEAQQEDLKYGLSDTERDKLDIATEVIRDNLGRNWRKLGRKLRLGETKMDSIATRHPTDLEETAMELLKEWRKIRGPEVQTKELIAALRDCQLNLTADKIQEKLEQKGLSSSD</sequence>